<feature type="binding site" evidence="8">
    <location>
        <position position="17"/>
    </location>
    <ligand>
        <name>substrate</name>
    </ligand>
</feature>
<keyword evidence="8" id="KW-0963">Cytoplasm</keyword>
<dbReference type="PATRIC" id="fig|1133569.4.peg.121"/>
<feature type="active site" description="Proton acceptor" evidence="8">
    <location>
        <position position="239"/>
    </location>
</feature>
<accession>A0A0R2CCW1</accession>
<gene>
    <name evidence="8" type="primary">dapF</name>
    <name evidence="10" type="ORF">FD21_GL000121</name>
</gene>
<feature type="binding site" evidence="8">
    <location>
        <position position="77"/>
    </location>
    <ligand>
        <name>substrate</name>
    </ligand>
</feature>
<feature type="binding site" evidence="8">
    <location>
        <begin position="87"/>
        <end position="88"/>
    </location>
    <ligand>
        <name>substrate</name>
    </ligand>
</feature>
<evidence type="ECO:0000313" key="10">
    <source>
        <dbReference type="EMBL" id="KRM89194.1"/>
    </source>
</evidence>
<dbReference type="HAMAP" id="MF_00197">
    <property type="entry name" value="DAP_epimerase"/>
    <property type="match status" value="1"/>
</dbReference>
<dbReference type="InterPro" id="IPR018510">
    <property type="entry name" value="DAP_epimerase_AS"/>
</dbReference>
<comment type="pathway">
    <text evidence="1 8">Amino-acid biosynthesis; L-lysine biosynthesis via DAP pathway; DL-2,6-diaminopimelate from LL-2,6-diaminopimelate: step 1/1.</text>
</comment>
<dbReference type="GO" id="GO:0005829">
    <property type="term" value="C:cytosol"/>
    <property type="evidence" value="ECO:0007669"/>
    <property type="project" value="TreeGrafter"/>
</dbReference>
<evidence type="ECO:0000256" key="9">
    <source>
        <dbReference type="PROSITE-ProRule" id="PRU10125"/>
    </source>
</evidence>
<feature type="binding site" evidence="8">
    <location>
        <position position="212"/>
    </location>
    <ligand>
        <name>substrate</name>
    </ligand>
</feature>
<feature type="binding site" evidence="8">
    <location>
        <position position="175"/>
    </location>
    <ligand>
        <name>substrate</name>
    </ligand>
</feature>
<dbReference type="EMBL" id="AYYX01000010">
    <property type="protein sequence ID" value="KRM89194.1"/>
    <property type="molecule type" value="Genomic_DNA"/>
</dbReference>
<dbReference type="Gene3D" id="3.10.310.10">
    <property type="entry name" value="Diaminopimelate Epimerase, Chain A, domain 1"/>
    <property type="match status" value="2"/>
</dbReference>
<dbReference type="eggNOG" id="COG0253">
    <property type="taxonomic scope" value="Bacteria"/>
</dbReference>
<comment type="subcellular location">
    <subcellularLocation>
        <location evidence="8">Cytoplasm</location>
    </subcellularLocation>
</comment>
<feature type="binding site" evidence="8">
    <location>
        <begin position="240"/>
        <end position="241"/>
    </location>
    <ligand>
        <name>substrate</name>
    </ligand>
</feature>
<keyword evidence="11" id="KW-1185">Reference proteome</keyword>
<evidence type="ECO:0000256" key="8">
    <source>
        <dbReference type="HAMAP-Rule" id="MF_00197"/>
    </source>
</evidence>
<dbReference type="SUPFAM" id="SSF54506">
    <property type="entry name" value="Diaminopimelate epimerase-like"/>
    <property type="match status" value="2"/>
</dbReference>
<comment type="catalytic activity">
    <reaction evidence="7 8">
        <text>(2S,6S)-2,6-diaminopimelate = meso-2,6-diaminopimelate</text>
        <dbReference type="Rhea" id="RHEA:15393"/>
        <dbReference type="ChEBI" id="CHEBI:57609"/>
        <dbReference type="ChEBI" id="CHEBI:57791"/>
        <dbReference type="EC" id="5.1.1.7"/>
    </reaction>
</comment>
<keyword evidence="4 8" id="KW-0028">Amino-acid biosynthesis</keyword>
<protein>
    <recommendedName>
        <fullName evidence="3 8">Diaminopimelate epimerase</fullName>
        <shortName evidence="8">DAP epimerase</shortName>
        <ecNumber evidence="3 8">5.1.1.7</ecNumber>
    </recommendedName>
    <alternativeName>
        <fullName evidence="8">PLP-independent amino acid racemase</fullName>
    </alternativeName>
</protein>
<keyword evidence="5 8" id="KW-0457">Lysine biosynthesis</keyword>
<dbReference type="EC" id="5.1.1.7" evidence="3 8"/>
<organism evidence="10 11">
    <name type="scientific">Liquorilactobacillus vini DSM 20605</name>
    <dbReference type="NCBI Taxonomy" id="1133569"/>
    <lineage>
        <taxon>Bacteria</taxon>
        <taxon>Bacillati</taxon>
        <taxon>Bacillota</taxon>
        <taxon>Bacilli</taxon>
        <taxon>Lactobacillales</taxon>
        <taxon>Lactobacillaceae</taxon>
        <taxon>Liquorilactobacillus</taxon>
    </lineage>
</organism>
<comment type="similarity">
    <text evidence="2 8">Belongs to the diaminopimelate epimerase family.</text>
</comment>
<evidence type="ECO:0000256" key="2">
    <source>
        <dbReference type="ARBA" id="ARBA00010219"/>
    </source>
</evidence>
<name>A0A0R2CCW1_9LACO</name>
<sequence>MNGGTMMELLKVHGSGNDFFILDEKNLESPLNDQQLSSLAQKVCDRKQGLHGGADGILLVTKSDLTSQAAEKMRVINSDGSEASMCGNGIRTVARYLSSKNQQTDFKIQTMYADLEVKKENEFAPGVKVFSAEISPVSFAAKDLKMHFPKKNQLLDQSLPELAPGFKFSAVAVPNPHLITFVDHQQLIGPKLGEIASYLNDGKNPYFPDGVNVSFVEVLTKDKIFVRTYERGVGFTNACGTAMSAASLIYVMLYPHNINLEQRLTVINPGGMVKTIVHQRTDGAYWISLIGNATFVARVTVAQPAALAGDFSQATWQATGEQAAYEKFVRGLDSEF</sequence>
<comment type="function">
    <text evidence="8">Catalyzes the stereoinversion of LL-2,6-diaminopimelate (L,L-DAP) to meso-diaminopimelate (meso-DAP), a precursor of L-lysine and an essential component of the bacterial peptidoglycan.</text>
</comment>
<evidence type="ECO:0000256" key="7">
    <source>
        <dbReference type="ARBA" id="ARBA00051712"/>
    </source>
</evidence>
<dbReference type="AlphaFoldDB" id="A0A0R2CCW1"/>
<evidence type="ECO:0000256" key="6">
    <source>
        <dbReference type="ARBA" id="ARBA00023235"/>
    </source>
</evidence>
<dbReference type="PROSITE" id="PS01326">
    <property type="entry name" value="DAP_EPIMERASE"/>
    <property type="match status" value="1"/>
</dbReference>
<keyword evidence="6 8" id="KW-0413">Isomerase</keyword>
<proteinExistence type="inferred from homology"/>
<feature type="active site" description="Proton donor" evidence="8">
    <location>
        <position position="86"/>
    </location>
</feature>
<dbReference type="UniPathway" id="UPA00034">
    <property type="reaction ID" value="UER00025"/>
</dbReference>
<comment type="caution">
    <text evidence="8">Lacks conserved residue(s) required for the propagation of feature annotation.</text>
</comment>
<comment type="subunit">
    <text evidence="8">Homodimer.</text>
</comment>
<dbReference type="NCBIfam" id="TIGR00652">
    <property type="entry name" value="DapF"/>
    <property type="match status" value="1"/>
</dbReference>
<evidence type="ECO:0000256" key="1">
    <source>
        <dbReference type="ARBA" id="ARBA00005196"/>
    </source>
</evidence>
<feature type="site" description="Could be important to modulate the pK values of the two catalytic cysteine residues" evidence="8">
    <location>
        <position position="230"/>
    </location>
</feature>
<evidence type="ECO:0000256" key="4">
    <source>
        <dbReference type="ARBA" id="ARBA00022605"/>
    </source>
</evidence>
<dbReference type="PANTHER" id="PTHR31689:SF0">
    <property type="entry name" value="DIAMINOPIMELATE EPIMERASE"/>
    <property type="match status" value="1"/>
</dbReference>
<dbReference type="PANTHER" id="PTHR31689">
    <property type="entry name" value="DIAMINOPIMELATE EPIMERASE, CHLOROPLASTIC"/>
    <property type="match status" value="1"/>
</dbReference>
<evidence type="ECO:0000256" key="5">
    <source>
        <dbReference type="ARBA" id="ARBA00023154"/>
    </source>
</evidence>
<dbReference type="STRING" id="1133569.FD21_GL000121"/>
<evidence type="ECO:0000313" key="11">
    <source>
        <dbReference type="Proteomes" id="UP000051576"/>
    </source>
</evidence>
<feature type="active site" evidence="9">
    <location>
        <position position="86"/>
    </location>
</feature>
<comment type="caution">
    <text evidence="10">The sequence shown here is derived from an EMBL/GenBank/DDBJ whole genome shotgun (WGS) entry which is preliminary data.</text>
</comment>
<evidence type="ECO:0000256" key="3">
    <source>
        <dbReference type="ARBA" id="ARBA00013080"/>
    </source>
</evidence>
<dbReference type="Pfam" id="PF01678">
    <property type="entry name" value="DAP_epimerase"/>
    <property type="match status" value="2"/>
</dbReference>
<dbReference type="GO" id="GO:0009089">
    <property type="term" value="P:lysine biosynthetic process via diaminopimelate"/>
    <property type="evidence" value="ECO:0007669"/>
    <property type="project" value="UniProtKB-UniRule"/>
</dbReference>
<feature type="site" description="Could be important to modulate the pK values of the two catalytic cysteine residues" evidence="8">
    <location>
        <position position="177"/>
    </location>
</feature>
<dbReference type="InterPro" id="IPR001653">
    <property type="entry name" value="DAP_epimerase_DapF"/>
</dbReference>
<dbReference type="GO" id="GO:0008837">
    <property type="term" value="F:diaminopimelate epimerase activity"/>
    <property type="evidence" value="ECO:0007669"/>
    <property type="project" value="UniProtKB-UniRule"/>
</dbReference>
<feature type="binding site" evidence="8">
    <location>
        <begin position="230"/>
        <end position="231"/>
    </location>
    <ligand>
        <name>substrate</name>
    </ligand>
</feature>
<dbReference type="Proteomes" id="UP000051576">
    <property type="component" value="Unassembled WGS sequence"/>
</dbReference>
<reference evidence="10 11" key="1">
    <citation type="journal article" date="2015" name="Genome Announc.">
        <title>Expanding the biotechnology potential of lactobacilli through comparative genomics of 213 strains and associated genera.</title>
        <authorList>
            <person name="Sun Z."/>
            <person name="Harris H.M."/>
            <person name="McCann A."/>
            <person name="Guo C."/>
            <person name="Argimon S."/>
            <person name="Zhang W."/>
            <person name="Yang X."/>
            <person name="Jeffery I.B."/>
            <person name="Cooney J.C."/>
            <person name="Kagawa T.F."/>
            <person name="Liu W."/>
            <person name="Song Y."/>
            <person name="Salvetti E."/>
            <person name="Wrobel A."/>
            <person name="Rasinkangas P."/>
            <person name="Parkhill J."/>
            <person name="Rea M.C."/>
            <person name="O'Sullivan O."/>
            <person name="Ritari J."/>
            <person name="Douillard F.P."/>
            <person name="Paul Ross R."/>
            <person name="Yang R."/>
            <person name="Briner A.E."/>
            <person name="Felis G.E."/>
            <person name="de Vos W.M."/>
            <person name="Barrangou R."/>
            <person name="Klaenhammer T.R."/>
            <person name="Caufield P.W."/>
            <person name="Cui Y."/>
            <person name="Zhang H."/>
            <person name="O'Toole P.W."/>
        </authorList>
    </citation>
    <scope>NUCLEOTIDE SEQUENCE [LARGE SCALE GENOMIC DNA]</scope>
    <source>
        <strain evidence="10 11">DSM 20605</strain>
    </source>
</reference>